<organism evidence="1 2">
    <name type="scientific">Clonostachys rosea f. rosea IK726</name>
    <dbReference type="NCBI Taxonomy" id="1349383"/>
    <lineage>
        <taxon>Eukaryota</taxon>
        <taxon>Fungi</taxon>
        <taxon>Dikarya</taxon>
        <taxon>Ascomycota</taxon>
        <taxon>Pezizomycotina</taxon>
        <taxon>Sordariomycetes</taxon>
        <taxon>Hypocreomycetidae</taxon>
        <taxon>Hypocreales</taxon>
        <taxon>Bionectriaceae</taxon>
        <taxon>Clonostachys</taxon>
    </lineage>
</organism>
<accession>A0ACA9TYD3</accession>
<name>A0ACA9TYD3_BIOOC</name>
<sequence>MDRTPKISEQDFNVLMLENTDFHPLTEVYGNTRYHSCDDPPRHDERNNAEDLAQVCILQATLWKVGKRNPQISTSDDGRLYDILSQSSLVAGEFFTWLERSLVQWYNAHPPSIRDHVITSTDGHDERNMVILLGQAFLRMVYHIPVLEACQSRLRNLIETEIKSCFKIELCQLLADSSAKHIIRTTAAIDDKGMGCFLPPIARSIALLAANSKAPLH</sequence>
<dbReference type="Proteomes" id="UP000836387">
    <property type="component" value="Unassembled WGS sequence"/>
</dbReference>
<comment type="caution">
    <text evidence="1">The sequence shown here is derived from an EMBL/GenBank/DDBJ whole genome shotgun (WGS) entry which is preliminary data.</text>
</comment>
<reference evidence="1" key="2">
    <citation type="submission" date="2021-10" db="EMBL/GenBank/DDBJ databases">
        <authorList>
            <person name="Piombo E."/>
        </authorList>
    </citation>
    <scope>NUCLEOTIDE SEQUENCE</scope>
</reference>
<keyword evidence="2" id="KW-1185">Reference proteome</keyword>
<reference evidence="1" key="1">
    <citation type="submission" date="2020-04" db="EMBL/GenBank/DDBJ databases">
        <authorList>
            <person name="Broberg M."/>
        </authorList>
    </citation>
    <scope>NUCLEOTIDE SEQUENCE</scope>
</reference>
<feature type="non-terminal residue" evidence="1">
    <location>
        <position position="217"/>
    </location>
</feature>
<evidence type="ECO:0000313" key="1">
    <source>
        <dbReference type="EMBL" id="CAG9945981.1"/>
    </source>
</evidence>
<dbReference type="EMBL" id="CADEHS020000010">
    <property type="protein sequence ID" value="CAG9945981.1"/>
    <property type="molecule type" value="Genomic_DNA"/>
</dbReference>
<evidence type="ECO:0000313" key="2">
    <source>
        <dbReference type="Proteomes" id="UP000836387"/>
    </source>
</evidence>
<proteinExistence type="predicted"/>
<protein>
    <submittedName>
        <fullName evidence="1">Uncharacterized protein</fullName>
    </submittedName>
</protein>
<gene>
    <name evidence="1" type="ORF">CRV2_00004860</name>
</gene>